<keyword evidence="1" id="KW-0472">Membrane</keyword>
<protein>
    <submittedName>
        <fullName evidence="2">Uncharacterized protein</fullName>
    </submittedName>
</protein>
<reference evidence="3" key="1">
    <citation type="submission" date="2009-05" db="EMBL/GenBank/DDBJ databases">
        <title>The genome sequence of Ajellomyces capsulatus strain H143.</title>
        <authorList>
            <person name="Champion M."/>
            <person name="Cuomo C.A."/>
            <person name="Ma L.-J."/>
            <person name="Henn M.R."/>
            <person name="Sil A."/>
            <person name="Goldman B."/>
            <person name="Young S.K."/>
            <person name="Kodira C.D."/>
            <person name="Zeng Q."/>
            <person name="Koehrsen M."/>
            <person name="Alvarado L."/>
            <person name="Berlin A.M."/>
            <person name="Borenstein D."/>
            <person name="Chen Z."/>
            <person name="Engels R."/>
            <person name="Freedman E."/>
            <person name="Gellesch M."/>
            <person name="Goldberg J."/>
            <person name="Griggs A."/>
            <person name="Gujja S."/>
            <person name="Heiman D.I."/>
            <person name="Hepburn T.A."/>
            <person name="Howarth C."/>
            <person name="Jen D."/>
            <person name="Larson L."/>
            <person name="Lewis B."/>
            <person name="Mehta T."/>
            <person name="Park D."/>
            <person name="Pearson M."/>
            <person name="Roberts A."/>
            <person name="Saif S."/>
            <person name="Shea T.D."/>
            <person name="Shenoy N."/>
            <person name="Sisk P."/>
            <person name="Stolte C."/>
            <person name="Sykes S."/>
            <person name="Walk T."/>
            <person name="White J."/>
            <person name="Yandava C."/>
            <person name="Klein B."/>
            <person name="McEwen J.G."/>
            <person name="Puccia R."/>
            <person name="Goldman G.H."/>
            <person name="Felipe M.S."/>
            <person name="Nino-Vega G."/>
            <person name="San-Blas G."/>
            <person name="Taylor J.W."/>
            <person name="Mendoza L."/>
            <person name="Galagan J.E."/>
            <person name="Nusbaum C."/>
            <person name="Birren B.W."/>
        </authorList>
    </citation>
    <scope>NUCLEOTIDE SEQUENCE [LARGE SCALE GENOMIC DNA]</scope>
    <source>
        <strain evidence="3">H143</strain>
    </source>
</reference>
<evidence type="ECO:0000256" key="1">
    <source>
        <dbReference type="SAM" id="Phobius"/>
    </source>
</evidence>
<dbReference type="InterPro" id="IPR053008">
    <property type="entry name" value="Phomopsin_biosynth_assoc"/>
</dbReference>
<proteinExistence type="predicted"/>
<dbReference type="OMA" id="YIVHCLY"/>
<dbReference type="AlphaFoldDB" id="C6HD56"/>
<gene>
    <name evidence="2" type="ORF">HCDG_04137</name>
</gene>
<dbReference type="Proteomes" id="UP000002624">
    <property type="component" value="Unassembled WGS sequence"/>
</dbReference>
<dbReference type="VEuPathDB" id="FungiDB:HCDG_04137"/>
<keyword evidence="1" id="KW-0812">Transmembrane</keyword>
<name>C6HD56_AJECH</name>
<dbReference type="PANTHER" id="PTHR35896:SF3">
    <property type="entry name" value="MAJOR FACILITATOR SUPERFAMILY TRANSPORTER"/>
    <property type="match status" value="1"/>
</dbReference>
<dbReference type="PANTHER" id="PTHR35896">
    <property type="entry name" value="IG-LIKE DOMAIN-CONTAINING PROTEIN"/>
    <property type="match status" value="1"/>
</dbReference>
<evidence type="ECO:0000313" key="2">
    <source>
        <dbReference type="EMBL" id="EER41490.1"/>
    </source>
</evidence>
<keyword evidence="1" id="KW-1133">Transmembrane helix</keyword>
<dbReference type="EMBL" id="GG692423">
    <property type="protein sequence ID" value="EER41490.1"/>
    <property type="molecule type" value="Genomic_DNA"/>
</dbReference>
<dbReference type="HOGENOM" id="CLU_1146924_0_0_1"/>
<dbReference type="STRING" id="544712.C6HD56"/>
<sequence length="239" mass="27190">MEKSQSFLSKIDQDTENLELTLLPQEHINSVPKRTCFSRLYLFAVKIALTLLVALTIYTHFFPTPSSPSPYAGALRTIPPVEVQRSLSAFEGPCGNSPAEARQRGCIFDMIAFNWAHHDCWDEDLHNQFLARYPNTWHWETLDGRSVPVEEVLAGAHQFLNTNWDFYIVHCLYVMERAERGSRPLPHVAREAQISDEWSPPFLHVKQCTLDLMDAGKYAGKTIMVTAKMGYPACGTEMK</sequence>
<dbReference type="OrthoDB" id="3501153at2759"/>
<evidence type="ECO:0000313" key="3">
    <source>
        <dbReference type="Proteomes" id="UP000002624"/>
    </source>
</evidence>
<accession>C6HD56</accession>
<feature type="transmembrane region" description="Helical" evidence="1">
    <location>
        <begin position="40"/>
        <end position="61"/>
    </location>
</feature>
<organism evidence="2 3">
    <name type="scientific">Ajellomyces capsulatus (strain H143)</name>
    <name type="common">Darling's disease fungus</name>
    <name type="synonym">Histoplasma capsulatum</name>
    <dbReference type="NCBI Taxonomy" id="544712"/>
    <lineage>
        <taxon>Eukaryota</taxon>
        <taxon>Fungi</taxon>
        <taxon>Dikarya</taxon>
        <taxon>Ascomycota</taxon>
        <taxon>Pezizomycotina</taxon>
        <taxon>Eurotiomycetes</taxon>
        <taxon>Eurotiomycetidae</taxon>
        <taxon>Onygenales</taxon>
        <taxon>Ajellomycetaceae</taxon>
        <taxon>Histoplasma</taxon>
    </lineage>
</organism>